<dbReference type="EMBL" id="JAQQWM010000004">
    <property type="protein sequence ID" value="KAK8068437.1"/>
    <property type="molecule type" value="Genomic_DNA"/>
</dbReference>
<reference evidence="2 3" key="1">
    <citation type="submission" date="2023-01" db="EMBL/GenBank/DDBJ databases">
        <title>Analysis of 21 Apiospora genomes using comparative genomics revels a genus with tremendous synthesis potential of carbohydrate active enzymes and secondary metabolites.</title>
        <authorList>
            <person name="Sorensen T."/>
        </authorList>
    </citation>
    <scope>NUCLEOTIDE SEQUENCE [LARGE SCALE GENOMIC DNA]</scope>
    <source>
        <strain evidence="2 3">CBS 83171</strain>
    </source>
</reference>
<feature type="region of interest" description="Disordered" evidence="1">
    <location>
        <begin position="55"/>
        <end position="74"/>
    </location>
</feature>
<protein>
    <submittedName>
        <fullName evidence="2">Uncharacterized protein</fullName>
    </submittedName>
</protein>
<feature type="compositionally biased region" description="Basic and acidic residues" evidence="1">
    <location>
        <begin position="63"/>
        <end position="73"/>
    </location>
</feature>
<accession>A0ABR1VC18</accession>
<name>A0ABR1VC18_9PEZI</name>
<keyword evidence="3" id="KW-1185">Reference proteome</keyword>
<proteinExistence type="predicted"/>
<sequence length="187" mass="21354">MKRWARLPTPSSTSLFYSHYTNTHNQRQPHSQARPYALWLWPYYDPTWLPRTRPWPRPQPARQEVRQRPDPAHGWKHPPKCYLVGKTPAFASASLLRSVEKQRRAYDRCRARVKLEGQEVEFYNVMEMRDGGCSAKSTLGTGWPPFTPTNKTGSALLPATVAAAVQEIASAVVKAFADNESELFLET</sequence>
<evidence type="ECO:0000313" key="3">
    <source>
        <dbReference type="Proteomes" id="UP001446871"/>
    </source>
</evidence>
<organism evidence="2 3">
    <name type="scientific">Apiospora saccharicola</name>
    <dbReference type="NCBI Taxonomy" id="335842"/>
    <lineage>
        <taxon>Eukaryota</taxon>
        <taxon>Fungi</taxon>
        <taxon>Dikarya</taxon>
        <taxon>Ascomycota</taxon>
        <taxon>Pezizomycotina</taxon>
        <taxon>Sordariomycetes</taxon>
        <taxon>Xylariomycetidae</taxon>
        <taxon>Amphisphaeriales</taxon>
        <taxon>Apiosporaceae</taxon>
        <taxon>Apiospora</taxon>
    </lineage>
</organism>
<dbReference type="Proteomes" id="UP001446871">
    <property type="component" value="Unassembled WGS sequence"/>
</dbReference>
<evidence type="ECO:0000313" key="2">
    <source>
        <dbReference type="EMBL" id="KAK8068437.1"/>
    </source>
</evidence>
<comment type="caution">
    <text evidence="2">The sequence shown here is derived from an EMBL/GenBank/DDBJ whole genome shotgun (WGS) entry which is preliminary data.</text>
</comment>
<evidence type="ECO:0000256" key="1">
    <source>
        <dbReference type="SAM" id="MobiDB-lite"/>
    </source>
</evidence>
<gene>
    <name evidence="2" type="ORF">PG996_007549</name>
</gene>